<gene>
    <name evidence="1" type="ORF">VP01_148g24</name>
</gene>
<proteinExistence type="predicted"/>
<evidence type="ECO:0000313" key="2">
    <source>
        <dbReference type="Proteomes" id="UP000037035"/>
    </source>
</evidence>
<dbReference type="EMBL" id="LAVV01005442">
    <property type="protein sequence ID" value="KNZ60877.1"/>
    <property type="molecule type" value="Genomic_DNA"/>
</dbReference>
<sequence length="122" mass="14169">MATRQRLLIVMVAMRYKEQVIPARLTSSHSSSRFLRLGILVVTWFLCRQTYFDLSAFNLRSQFCSIIENVILKPLGLEPMDGFSNVSLKWTCLTILGTAAVQIVVRTWFYVKEELQSFWTEI</sequence>
<organism evidence="1 2">
    <name type="scientific">Puccinia sorghi</name>
    <dbReference type="NCBI Taxonomy" id="27349"/>
    <lineage>
        <taxon>Eukaryota</taxon>
        <taxon>Fungi</taxon>
        <taxon>Dikarya</taxon>
        <taxon>Basidiomycota</taxon>
        <taxon>Pucciniomycotina</taxon>
        <taxon>Pucciniomycetes</taxon>
        <taxon>Pucciniales</taxon>
        <taxon>Pucciniaceae</taxon>
        <taxon>Puccinia</taxon>
    </lineage>
</organism>
<comment type="caution">
    <text evidence="1">The sequence shown here is derived from an EMBL/GenBank/DDBJ whole genome shotgun (WGS) entry which is preliminary data.</text>
</comment>
<protein>
    <submittedName>
        <fullName evidence="1">Uncharacterized protein</fullName>
    </submittedName>
</protein>
<dbReference type="Proteomes" id="UP000037035">
    <property type="component" value="Unassembled WGS sequence"/>
</dbReference>
<dbReference type="AlphaFoldDB" id="A0A0L6VK11"/>
<dbReference type="OrthoDB" id="10447791at2759"/>
<keyword evidence="2" id="KW-1185">Reference proteome</keyword>
<evidence type="ECO:0000313" key="1">
    <source>
        <dbReference type="EMBL" id="KNZ60877.1"/>
    </source>
</evidence>
<reference evidence="1 2" key="1">
    <citation type="submission" date="2015-08" db="EMBL/GenBank/DDBJ databases">
        <title>Next Generation Sequencing and Analysis of the Genome of Puccinia sorghi L Schw, the Causal Agent of Maize Common Rust.</title>
        <authorList>
            <person name="Rochi L."/>
            <person name="Burguener G."/>
            <person name="Darino M."/>
            <person name="Turjanski A."/>
            <person name="Kreff E."/>
            <person name="Dieguez M.J."/>
            <person name="Sacco F."/>
        </authorList>
    </citation>
    <scope>NUCLEOTIDE SEQUENCE [LARGE SCALE GENOMIC DNA]</scope>
    <source>
        <strain evidence="1 2">RO10H11247</strain>
    </source>
</reference>
<accession>A0A0L6VK11</accession>
<name>A0A0L6VK11_9BASI</name>
<dbReference type="VEuPathDB" id="FungiDB:VP01_148g24"/>